<evidence type="ECO:0000313" key="5">
    <source>
        <dbReference type="EMBL" id="KAG5656944.1"/>
    </source>
</evidence>
<sequence length="305" mass="32072">MRVHTTLGPLILSAGLCAARACAPHPRSTTTSSWTSETISSTAIGSTATEIATTTSGLTSEETTTVIESDTAVESSVTVLTSATETSTVETSAFETTTAEASISTVQASTLTIEASTSASEAPTRTTEDSTTTTTSPAQSVQSPPNGDFEDATLDPWVSTGTTAVLARGNFCYEKNQCARLPGPYSGNTAKICQSVAIQQGYEYTFSAYLRQSCTYDAGESEPIDCSNNANTVQLTIDGAAYASKSVSWDNQWHEYSTTFQYIGPSIDSTDLCVAAVIAQGDTYEYYVDAVSLVRGKSVPVPEES</sequence>
<keyword evidence="6" id="KW-1185">Reference proteome</keyword>
<dbReference type="AlphaFoldDB" id="A0A9P7GVM9"/>
<dbReference type="Proteomes" id="UP000782241">
    <property type="component" value="Unassembled WGS sequence"/>
</dbReference>
<evidence type="ECO:0000256" key="2">
    <source>
        <dbReference type="SAM" id="MobiDB-lite"/>
    </source>
</evidence>
<dbReference type="GO" id="GO:0016798">
    <property type="term" value="F:hydrolase activity, acting on glycosyl bonds"/>
    <property type="evidence" value="ECO:0007669"/>
    <property type="project" value="InterPro"/>
</dbReference>
<feature type="domain" description="CBM-cenC" evidence="4">
    <location>
        <begin position="146"/>
        <end position="270"/>
    </location>
</feature>
<accession>A0A9P7GVM9</accession>
<evidence type="ECO:0000259" key="4">
    <source>
        <dbReference type="Pfam" id="PF02018"/>
    </source>
</evidence>
<comment type="caution">
    <text evidence="5">The sequence shown here is derived from an EMBL/GenBank/DDBJ whole genome shotgun (WGS) entry which is preliminary data.</text>
</comment>
<name>A0A9P7GVM9_9HYPO</name>
<feature type="signal peptide" evidence="3">
    <location>
        <begin position="1"/>
        <end position="21"/>
    </location>
</feature>
<dbReference type="InterPro" id="IPR003305">
    <property type="entry name" value="CenC_carb-bd"/>
</dbReference>
<feature type="region of interest" description="Disordered" evidence="2">
    <location>
        <begin position="25"/>
        <end position="47"/>
    </location>
</feature>
<feature type="compositionally biased region" description="Low complexity" evidence="2">
    <location>
        <begin position="123"/>
        <end position="145"/>
    </location>
</feature>
<gene>
    <name evidence="5" type="ORF">KAF25_011113</name>
</gene>
<evidence type="ECO:0000256" key="3">
    <source>
        <dbReference type="SAM" id="SignalP"/>
    </source>
</evidence>
<keyword evidence="3" id="KW-0732">Signal</keyword>
<feature type="chain" id="PRO_5040267656" description="CBM-cenC domain-containing protein" evidence="3">
    <location>
        <begin position="22"/>
        <end position="305"/>
    </location>
</feature>
<evidence type="ECO:0000256" key="1">
    <source>
        <dbReference type="ARBA" id="ARBA00022801"/>
    </source>
</evidence>
<feature type="region of interest" description="Disordered" evidence="2">
    <location>
        <begin position="114"/>
        <end position="153"/>
    </location>
</feature>
<keyword evidence="1" id="KW-0378">Hydrolase</keyword>
<evidence type="ECO:0000313" key="6">
    <source>
        <dbReference type="Proteomes" id="UP000782241"/>
    </source>
</evidence>
<organism evidence="5 6">
    <name type="scientific">Fusarium avenaceum</name>
    <dbReference type="NCBI Taxonomy" id="40199"/>
    <lineage>
        <taxon>Eukaryota</taxon>
        <taxon>Fungi</taxon>
        <taxon>Dikarya</taxon>
        <taxon>Ascomycota</taxon>
        <taxon>Pezizomycotina</taxon>
        <taxon>Sordariomycetes</taxon>
        <taxon>Hypocreomycetidae</taxon>
        <taxon>Hypocreales</taxon>
        <taxon>Nectriaceae</taxon>
        <taxon>Fusarium</taxon>
        <taxon>Fusarium tricinctum species complex</taxon>
    </lineage>
</organism>
<feature type="compositionally biased region" description="Low complexity" evidence="2">
    <location>
        <begin position="28"/>
        <end position="47"/>
    </location>
</feature>
<reference evidence="5" key="1">
    <citation type="submission" date="2021-04" db="EMBL/GenBank/DDBJ databases">
        <title>Draft genome of Fusarium avenaceum strain F156N33, isolated from an atmospheric sample in Virginia.</title>
        <authorList>
            <person name="Yang S."/>
            <person name="Vinatzer B.A."/>
            <person name="Coleman J."/>
        </authorList>
    </citation>
    <scope>NUCLEOTIDE SEQUENCE</scope>
    <source>
        <strain evidence="5">F156N33</strain>
    </source>
</reference>
<dbReference type="InterPro" id="IPR008979">
    <property type="entry name" value="Galactose-bd-like_sf"/>
</dbReference>
<dbReference type="Gene3D" id="2.60.120.260">
    <property type="entry name" value="Galactose-binding domain-like"/>
    <property type="match status" value="1"/>
</dbReference>
<dbReference type="EMBL" id="JAGPUO010000019">
    <property type="protein sequence ID" value="KAG5656944.1"/>
    <property type="molecule type" value="Genomic_DNA"/>
</dbReference>
<proteinExistence type="predicted"/>
<dbReference type="SUPFAM" id="SSF49785">
    <property type="entry name" value="Galactose-binding domain-like"/>
    <property type="match status" value="1"/>
</dbReference>
<protein>
    <recommendedName>
        <fullName evidence="4">CBM-cenC domain-containing protein</fullName>
    </recommendedName>
</protein>
<dbReference type="Pfam" id="PF02018">
    <property type="entry name" value="CBM_4_9"/>
    <property type="match status" value="1"/>
</dbReference>